<comment type="caution">
    <text evidence="2">The sequence shown here is derived from an EMBL/GenBank/DDBJ whole genome shotgun (WGS) entry which is preliminary data.</text>
</comment>
<reference evidence="2" key="1">
    <citation type="submission" date="2023-10" db="EMBL/GenBank/DDBJ databases">
        <title>Genome assembly of Pristionchus species.</title>
        <authorList>
            <person name="Yoshida K."/>
            <person name="Sommer R.J."/>
        </authorList>
    </citation>
    <scope>NUCLEOTIDE SEQUENCE</scope>
    <source>
        <strain evidence="2">RS5133</strain>
    </source>
</reference>
<feature type="non-terminal residue" evidence="2">
    <location>
        <position position="1"/>
    </location>
</feature>
<evidence type="ECO:0000313" key="2">
    <source>
        <dbReference type="EMBL" id="GMT18387.1"/>
    </source>
</evidence>
<dbReference type="EMBL" id="BTSY01000003">
    <property type="protein sequence ID" value="GMT18387.1"/>
    <property type="molecule type" value="Genomic_DNA"/>
</dbReference>
<dbReference type="InterPro" id="IPR032487">
    <property type="entry name" value="ABA-1_nematode"/>
</dbReference>
<dbReference type="Pfam" id="PF16469">
    <property type="entry name" value="NPA"/>
    <property type="match status" value="1"/>
</dbReference>
<dbReference type="InterPro" id="IPR038289">
    <property type="entry name" value="DVA-1_sf"/>
</dbReference>
<accession>A0AAV5VJX8</accession>
<organism evidence="2 3">
    <name type="scientific">Pristionchus fissidentatus</name>
    <dbReference type="NCBI Taxonomy" id="1538716"/>
    <lineage>
        <taxon>Eukaryota</taxon>
        <taxon>Metazoa</taxon>
        <taxon>Ecdysozoa</taxon>
        <taxon>Nematoda</taxon>
        <taxon>Chromadorea</taxon>
        <taxon>Rhabditida</taxon>
        <taxon>Rhabditina</taxon>
        <taxon>Diplogasteromorpha</taxon>
        <taxon>Diplogasteroidea</taxon>
        <taxon>Neodiplogasteridae</taxon>
        <taxon>Pristionchus</taxon>
    </lineage>
</organism>
<evidence type="ECO:0000259" key="1">
    <source>
        <dbReference type="Pfam" id="PF16469"/>
    </source>
</evidence>
<dbReference type="Proteomes" id="UP001432322">
    <property type="component" value="Unassembled WGS sequence"/>
</dbReference>
<protein>
    <recommendedName>
        <fullName evidence="1">Polyprotein allergen nematode domain-containing protein</fullName>
    </recommendedName>
</protein>
<dbReference type="AlphaFoldDB" id="A0AAV5VJX8"/>
<feature type="domain" description="Polyprotein allergen nematode" evidence="1">
    <location>
        <begin position="27"/>
        <end position="135"/>
    </location>
</feature>
<proteinExistence type="predicted"/>
<evidence type="ECO:0000313" key="3">
    <source>
        <dbReference type="Proteomes" id="UP001432322"/>
    </source>
</evidence>
<dbReference type="Gene3D" id="1.10.533.30">
    <property type="entry name" value="Nematode polyprotein allergen ABA-1"/>
    <property type="match status" value="1"/>
</dbReference>
<gene>
    <name evidence="2" type="ORF">PFISCL1PPCAC_9684</name>
</gene>
<name>A0AAV5VJX8_9BILA</name>
<sequence length="175" mass="20552">IYLLSMVVIATASHHYHHRANEDFRARRDLDALIEKHLKWLNEEQKEVIREMKKNGSSLAELKEKLMTFITDGNKEKIASCDTWYDDVTTAEERRYIKELAGLDRTLCRRKLNEYMSRLAPARKTQAQQTIDSCLKDVCGVVEKPRSRRAPSHWQLSDGFYMHYVADADRYFNVV</sequence>
<keyword evidence="3" id="KW-1185">Reference proteome</keyword>